<feature type="compositionally biased region" description="Low complexity" evidence="1">
    <location>
        <begin position="144"/>
        <end position="153"/>
    </location>
</feature>
<evidence type="ECO:0000313" key="3">
    <source>
        <dbReference type="EMBL" id="MBB5101057.1"/>
    </source>
</evidence>
<protein>
    <submittedName>
        <fullName evidence="3">Uncharacterized protein</fullName>
    </submittedName>
</protein>
<feature type="region of interest" description="Disordered" evidence="1">
    <location>
        <begin position="132"/>
        <end position="153"/>
    </location>
</feature>
<dbReference type="EMBL" id="JACHJD010000001">
    <property type="protein sequence ID" value="MBB5101057.1"/>
    <property type="molecule type" value="Genomic_DNA"/>
</dbReference>
<dbReference type="Proteomes" id="UP000549009">
    <property type="component" value="Unassembled WGS sequence"/>
</dbReference>
<keyword evidence="2" id="KW-0732">Signal</keyword>
<name>A0A7W8AMI1_STRST</name>
<dbReference type="RefSeq" id="WP_150509072.1">
    <property type="nucleotide sequence ID" value="NZ_BMSQ01000003.1"/>
</dbReference>
<reference evidence="3 4" key="1">
    <citation type="submission" date="2020-08" db="EMBL/GenBank/DDBJ databases">
        <title>Genomic Encyclopedia of Type Strains, Phase III (KMG-III): the genomes of soil and plant-associated and newly described type strains.</title>
        <authorList>
            <person name="Whitman W."/>
        </authorList>
    </citation>
    <scope>NUCLEOTIDE SEQUENCE [LARGE SCALE GENOMIC DNA]</scope>
    <source>
        <strain evidence="3 4">CECT 3146</strain>
    </source>
</reference>
<proteinExistence type="predicted"/>
<feature type="signal peptide" evidence="2">
    <location>
        <begin position="1"/>
        <end position="21"/>
    </location>
</feature>
<keyword evidence="4" id="KW-1185">Reference proteome</keyword>
<gene>
    <name evidence="3" type="ORF">FHS40_000110</name>
</gene>
<accession>A0A7W8AMI1</accession>
<feature type="chain" id="PRO_5031445246" evidence="2">
    <location>
        <begin position="22"/>
        <end position="353"/>
    </location>
</feature>
<feature type="compositionally biased region" description="Basic and acidic residues" evidence="1">
    <location>
        <begin position="65"/>
        <end position="81"/>
    </location>
</feature>
<comment type="caution">
    <text evidence="3">The sequence shown here is derived from an EMBL/GenBank/DDBJ whole genome shotgun (WGS) entry which is preliminary data.</text>
</comment>
<dbReference type="AlphaFoldDB" id="A0A7W8AMI1"/>
<evidence type="ECO:0000256" key="2">
    <source>
        <dbReference type="SAM" id="SignalP"/>
    </source>
</evidence>
<organism evidence="3 4">
    <name type="scientific">Streptomyces spectabilis</name>
    <dbReference type="NCBI Taxonomy" id="68270"/>
    <lineage>
        <taxon>Bacteria</taxon>
        <taxon>Bacillati</taxon>
        <taxon>Actinomycetota</taxon>
        <taxon>Actinomycetes</taxon>
        <taxon>Kitasatosporales</taxon>
        <taxon>Streptomycetaceae</taxon>
        <taxon>Streptomyces</taxon>
    </lineage>
</organism>
<feature type="region of interest" description="Disordered" evidence="1">
    <location>
        <begin position="49"/>
        <end position="81"/>
    </location>
</feature>
<evidence type="ECO:0000256" key="1">
    <source>
        <dbReference type="SAM" id="MobiDB-lite"/>
    </source>
</evidence>
<evidence type="ECO:0000313" key="4">
    <source>
        <dbReference type="Proteomes" id="UP000549009"/>
    </source>
</evidence>
<sequence length="353" mass="38376">MALLATALVTAATVSTGATQAAPAPATSADETVVSVSADEFRQARAQSRAAEAKGIRTSSAAAPARERERTSYLRESQRRGDNDLTRADVDVVDLGHDVLLTVPKETDIKSVTVKKHDDGRFSADVQDVPQAFGESASEASQNSAGSAGTSTTVSGGFDCPLTSETGQWKLTMLGVGYMYSYWQKCKVGPASNHDVWVYKRWAVGRPVDISGKNWSVVGMYLGSYAKPGHESKLISNIDQQPRTTQSRCNEMFNATVTTGIAGFGVEVSFPIKDCTDYTVNWGSTPGKYSVYMDQGFNYNDLDQEAEYAQAVKVKKGQTPYWSDRQRIEWARWTLPTIPCESTNSNKVCDPNA</sequence>
<dbReference type="OrthoDB" id="5196600at2"/>